<keyword evidence="9" id="KW-0418">Kinase</keyword>
<evidence type="ECO:0000313" key="16">
    <source>
        <dbReference type="EMBL" id="MBW8482212.1"/>
    </source>
</evidence>
<evidence type="ECO:0000256" key="6">
    <source>
        <dbReference type="ARBA" id="ARBA00022679"/>
    </source>
</evidence>
<keyword evidence="10" id="KW-0067">ATP-binding</keyword>
<dbReference type="InterPro" id="IPR038318">
    <property type="entry name" value="KdpD_sf"/>
</dbReference>
<gene>
    <name evidence="16" type="ORF">K1Y72_07525</name>
</gene>
<dbReference type="Pfam" id="PF02518">
    <property type="entry name" value="HATPase_c"/>
    <property type="match status" value="1"/>
</dbReference>
<dbReference type="InterPro" id="IPR003594">
    <property type="entry name" value="HATPase_dom"/>
</dbReference>
<dbReference type="PROSITE" id="PS51318">
    <property type="entry name" value="TAT"/>
    <property type="match status" value="1"/>
</dbReference>
<evidence type="ECO:0000256" key="13">
    <source>
        <dbReference type="ARBA" id="ARBA00023136"/>
    </source>
</evidence>
<feature type="transmembrane region" description="Helical" evidence="14">
    <location>
        <begin position="90"/>
        <end position="111"/>
    </location>
</feature>
<evidence type="ECO:0000256" key="9">
    <source>
        <dbReference type="ARBA" id="ARBA00022777"/>
    </source>
</evidence>
<evidence type="ECO:0000256" key="3">
    <source>
        <dbReference type="ARBA" id="ARBA00004236"/>
    </source>
</evidence>
<dbReference type="InterPro" id="IPR006311">
    <property type="entry name" value="TAT_signal"/>
</dbReference>
<evidence type="ECO:0000256" key="4">
    <source>
        <dbReference type="ARBA" id="ARBA00012438"/>
    </source>
</evidence>
<protein>
    <recommendedName>
        <fullName evidence="4">histidine kinase</fullName>
        <ecNumber evidence="4">2.7.13.3</ecNumber>
    </recommendedName>
</protein>
<keyword evidence="6" id="KW-0808">Transferase</keyword>
<dbReference type="InterPro" id="IPR052023">
    <property type="entry name" value="Histidine_kinase_KdpD"/>
</dbReference>
<dbReference type="SUPFAM" id="SSF55874">
    <property type="entry name" value="ATPase domain of HSP90 chaperone/DNA topoisomerase II/histidine kinase"/>
    <property type="match status" value="1"/>
</dbReference>
<evidence type="ECO:0000256" key="11">
    <source>
        <dbReference type="ARBA" id="ARBA00022989"/>
    </source>
</evidence>
<evidence type="ECO:0000256" key="10">
    <source>
        <dbReference type="ARBA" id="ARBA00022840"/>
    </source>
</evidence>
<dbReference type="InterPro" id="IPR025201">
    <property type="entry name" value="KdpD_TM"/>
</dbReference>
<keyword evidence="5" id="KW-0597">Phosphoprotein</keyword>
<dbReference type="SMART" id="SM00388">
    <property type="entry name" value="HisKA"/>
    <property type="match status" value="1"/>
</dbReference>
<dbReference type="InterPro" id="IPR005467">
    <property type="entry name" value="His_kinase_dom"/>
</dbReference>
<dbReference type="SUPFAM" id="SSF47384">
    <property type="entry name" value="Homodimeric domain of signal transducing histidine kinase"/>
    <property type="match status" value="1"/>
</dbReference>
<organism evidence="16 17">
    <name type="scientific">Actinomadura parmotrematis</name>
    <dbReference type="NCBI Taxonomy" id="2864039"/>
    <lineage>
        <taxon>Bacteria</taxon>
        <taxon>Bacillati</taxon>
        <taxon>Actinomycetota</taxon>
        <taxon>Actinomycetes</taxon>
        <taxon>Streptosporangiales</taxon>
        <taxon>Thermomonosporaceae</taxon>
        <taxon>Actinomadura</taxon>
    </lineage>
</organism>
<name>A0ABS7FPB6_9ACTN</name>
<comment type="caution">
    <text evidence="16">The sequence shown here is derived from an EMBL/GenBank/DDBJ whole genome shotgun (WGS) entry which is preliminary data.</text>
</comment>
<keyword evidence="11 14" id="KW-1133">Transmembrane helix</keyword>
<comment type="catalytic activity">
    <reaction evidence="1">
        <text>ATP + protein L-histidine = ADP + protein N-phospho-L-histidine.</text>
        <dbReference type="EC" id="2.7.13.3"/>
    </reaction>
</comment>
<dbReference type="PROSITE" id="PS50109">
    <property type="entry name" value="HIS_KIN"/>
    <property type="match status" value="1"/>
</dbReference>
<evidence type="ECO:0000256" key="14">
    <source>
        <dbReference type="SAM" id="Phobius"/>
    </source>
</evidence>
<keyword evidence="8" id="KW-0547">Nucleotide-binding</keyword>
<feature type="transmembrane region" description="Helical" evidence="14">
    <location>
        <begin position="15"/>
        <end position="32"/>
    </location>
</feature>
<dbReference type="InterPro" id="IPR003661">
    <property type="entry name" value="HisK_dim/P_dom"/>
</dbReference>
<evidence type="ECO:0000256" key="8">
    <source>
        <dbReference type="ARBA" id="ARBA00022741"/>
    </source>
</evidence>
<feature type="transmembrane region" description="Helical" evidence="14">
    <location>
        <begin position="44"/>
        <end position="70"/>
    </location>
</feature>
<dbReference type="InterPro" id="IPR036890">
    <property type="entry name" value="HATPase_C_sf"/>
</dbReference>
<evidence type="ECO:0000313" key="17">
    <source>
        <dbReference type="Proteomes" id="UP000774570"/>
    </source>
</evidence>
<dbReference type="CDD" id="cd00082">
    <property type="entry name" value="HisKA"/>
    <property type="match status" value="1"/>
</dbReference>
<dbReference type="Gene3D" id="1.20.120.620">
    <property type="entry name" value="Backbone structure of the membrane domain of e. Coli histidine kinase receptor kdpd"/>
    <property type="match status" value="1"/>
</dbReference>
<dbReference type="Pfam" id="PF00512">
    <property type="entry name" value="HisKA"/>
    <property type="match status" value="1"/>
</dbReference>
<dbReference type="InterPro" id="IPR036097">
    <property type="entry name" value="HisK_dim/P_sf"/>
</dbReference>
<dbReference type="Proteomes" id="UP000774570">
    <property type="component" value="Unassembled WGS sequence"/>
</dbReference>
<dbReference type="PANTHER" id="PTHR45569">
    <property type="entry name" value="SENSOR PROTEIN KDPD"/>
    <property type="match status" value="1"/>
</dbReference>
<evidence type="ECO:0000256" key="2">
    <source>
        <dbReference type="ARBA" id="ARBA00004141"/>
    </source>
</evidence>
<dbReference type="PRINTS" id="PR00344">
    <property type="entry name" value="BCTRLSENSOR"/>
</dbReference>
<accession>A0ABS7FPB6</accession>
<evidence type="ECO:0000256" key="1">
    <source>
        <dbReference type="ARBA" id="ARBA00000085"/>
    </source>
</evidence>
<evidence type="ECO:0000259" key="15">
    <source>
        <dbReference type="PROSITE" id="PS50109"/>
    </source>
</evidence>
<dbReference type="EC" id="2.7.13.3" evidence="4"/>
<evidence type="ECO:0000256" key="7">
    <source>
        <dbReference type="ARBA" id="ARBA00022692"/>
    </source>
</evidence>
<dbReference type="RefSeq" id="WP_220164619.1">
    <property type="nucleotide sequence ID" value="NZ_JAIBOA010000004.1"/>
</dbReference>
<keyword evidence="7 14" id="KW-0812">Transmembrane</keyword>
<evidence type="ECO:0000256" key="12">
    <source>
        <dbReference type="ARBA" id="ARBA00023012"/>
    </source>
</evidence>
<dbReference type="SMART" id="SM00387">
    <property type="entry name" value="HATPase_c"/>
    <property type="match status" value="1"/>
</dbReference>
<dbReference type="Gene3D" id="3.30.565.10">
    <property type="entry name" value="Histidine kinase-like ATPase, C-terminal domain"/>
    <property type="match status" value="1"/>
</dbReference>
<dbReference type="EMBL" id="JAIBOA010000004">
    <property type="protein sequence ID" value="MBW8482212.1"/>
    <property type="molecule type" value="Genomic_DNA"/>
</dbReference>
<dbReference type="InterPro" id="IPR004358">
    <property type="entry name" value="Sig_transdc_His_kin-like_C"/>
</dbReference>
<dbReference type="CDD" id="cd00075">
    <property type="entry name" value="HATPase"/>
    <property type="match status" value="1"/>
</dbReference>
<dbReference type="Gene3D" id="1.10.287.130">
    <property type="match status" value="1"/>
</dbReference>
<dbReference type="Pfam" id="PF13493">
    <property type="entry name" value="DUF4118"/>
    <property type="match status" value="1"/>
</dbReference>
<dbReference type="PANTHER" id="PTHR45569:SF1">
    <property type="entry name" value="SENSOR PROTEIN KDPD"/>
    <property type="match status" value="1"/>
</dbReference>
<proteinExistence type="predicted"/>
<feature type="domain" description="Histidine kinase" evidence="15">
    <location>
        <begin position="250"/>
        <end position="462"/>
    </location>
</feature>
<keyword evidence="17" id="KW-1185">Reference proteome</keyword>
<reference evidence="16 17" key="1">
    <citation type="submission" date="2021-07" db="EMBL/GenBank/DDBJ databases">
        <title>Actinomadura sp. PM05-2 isolated from lichen.</title>
        <authorList>
            <person name="Somphong A."/>
            <person name="Phongsopitanun W."/>
            <person name="Tanasupawat S."/>
            <person name="Peongsungnone V."/>
        </authorList>
    </citation>
    <scope>NUCLEOTIDE SEQUENCE [LARGE SCALE GENOMIC DNA]</scope>
    <source>
        <strain evidence="16 17">PM05-2</strain>
    </source>
</reference>
<comment type="subcellular location">
    <subcellularLocation>
        <location evidence="3">Cell membrane</location>
    </subcellularLocation>
    <subcellularLocation>
        <location evidence="2">Membrane</location>
        <topology evidence="2">Multi-pass membrane protein</topology>
    </subcellularLocation>
</comment>
<evidence type="ECO:0000256" key="5">
    <source>
        <dbReference type="ARBA" id="ARBA00022553"/>
    </source>
</evidence>
<keyword evidence="13 14" id="KW-0472">Membrane</keyword>
<sequence length="463" mass="46707">MVRIAGSPLGARRRALGWTLAAAGPVLLALALPRDALATDLLLFLALTVVVALAGGLWPAVAAAVLGFLLANWFLTPPLHTLTIGRPANLVGLLVFVAVAVAVSSVVDLAARRTRQAARAGAEAATLAMLATTVLRGENALPALLERVRDTFDVRAVALLVPDGDGWTVAGAAGEDPAAAPEEAGTTARAGRGAVLALSGPVRGAAGRRVLAAFAARAEDVLEWRRLAEEADRVRRLEEGDRVRTALLAAVSHDLRTPLATIKAAVSGLRAGDVAFDPADEAELLASAEESADRLDGLIGNLLDMSRLRTGVVTPQLAPVDLLDVLPAALAGVPRGTVAVDVPADLPPVLADAGLLERALANVAENAVRHNGGAAPVELAAAAAPGGRVAITVADHGPGVPAADRAAMFAPFQRLGDVPRGDGVGLGLAVARGLTEAMGGALTAAATPGGGLTMVFELPGGAP</sequence>
<keyword evidence="12" id="KW-0902">Two-component regulatory system</keyword>